<sequence length="407" mass="43326">MIAPRAMGRASPFALFNPLAAASAGLFLLTLVQYSRLMLFVLPPVASLGLLLVIASGTIGLLVLAEGVYSIFPFVFFLNVVILVLVSLMVFSMRSDSPNDYRALGAISGALLYFPVFCLCRRLGVEEGLRIIALILLGYATLYVLLASVVVFADGFQNAPDVSLILNDPFRSRRVYFLASAGALLLFLSGGRTGVLPGPLAWLALAAALAAFLLAQSRVPSAILLLLLVAWFLRADRLLAWMLPAVPVGLLVIGLVGSMMAPELSRALLAQDMPTLRLRAETLSVAADLFEAHTLIGFGMAADFSKAQEMLRVSLYFEDLGPIGIAGIGGLAWLAWLVTTAAICAVVSHRCLMARRPLERALGFAGAFALLMSTTSANLLTGDGGIVFATIWAASNALREREAALPR</sequence>
<feature type="transmembrane region" description="Helical" evidence="1">
    <location>
        <begin position="40"/>
        <end position="64"/>
    </location>
</feature>
<name>A0A501WMF9_9RHOB</name>
<organism evidence="2 3">
    <name type="scientific">Amaricoccus solimangrovi</name>
    <dbReference type="NCBI Taxonomy" id="2589815"/>
    <lineage>
        <taxon>Bacteria</taxon>
        <taxon>Pseudomonadati</taxon>
        <taxon>Pseudomonadota</taxon>
        <taxon>Alphaproteobacteria</taxon>
        <taxon>Rhodobacterales</taxon>
        <taxon>Paracoccaceae</taxon>
        <taxon>Amaricoccus</taxon>
    </lineage>
</organism>
<feature type="transmembrane region" description="Helical" evidence="1">
    <location>
        <begin position="103"/>
        <end position="120"/>
    </location>
</feature>
<feature type="transmembrane region" description="Helical" evidence="1">
    <location>
        <begin position="322"/>
        <end position="349"/>
    </location>
</feature>
<gene>
    <name evidence="2" type="ORF">FJM51_18385</name>
</gene>
<comment type="caution">
    <text evidence="2">The sequence shown here is derived from an EMBL/GenBank/DDBJ whole genome shotgun (WGS) entry which is preliminary data.</text>
</comment>
<feature type="transmembrane region" description="Helical" evidence="1">
    <location>
        <begin position="173"/>
        <end position="190"/>
    </location>
</feature>
<protein>
    <recommendedName>
        <fullName evidence="4">O-antigen ligase domain-containing protein</fullName>
    </recommendedName>
</protein>
<evidence type="ECO:0008006" key="4">
    <source>
        <dbReference type="Google" id="ProtNLM"/>
    </source>
</evidence>
<evidence type="ECO:0000313" key="2">
    <source>
        <dbReference type="EMBL" id="TPE48171.1"/>
    </source>
</evidence>
<keyword evidence="1" id="KW-1133">Transmembrane helix</keyword>
<feature type="transmembrane region" description="Helical" evidence="1">
    <location>
        <begin position="202"/>
        <end position="233"/>
    </location>
</feature>
<dbReference type="RefSeq" id="WP_140455595.1">
    <property type="nucleotide sequence ID" value="NZ_VFRP01000024.1"/>
</dbReference>
<proteinExistence type="predicted"/>
<feature type="transmembrane region" description="Helical" evidence="1">
    <location>
        <begin position="12"/>
        <end position="34"/>
    </location>
</feature>
<dbReference type="EMBL" id="VFRP01000024">
    <property type="protein sequence ID" value="TPE48171.1"/>
    <property type="molecule type" value="Genomic_DNA"/>
</dbReference>
<keyword evidence="1" id="KW-0472">Membrane</keyword>
<reference evidence="2 3" key="1">
    <citation type="submission" date="2019-06" db="EMBL/GenBank/DDBJ databases">
        <title>A novel bacterium of genus Amaricoccus, isolated from marine sediment.</title>
        <authorList>
            <person name="Huang H."/>
            <person name="Mo K."/>
            <person name="Hu Y."/>
        </authorList>
    </citation>
    <scope>NUCLEOTIDE SEQUENCE [LARGE SCALE GENOMIC DNA]</scope>
    <source>
        <strain evidence="2 3">HB172011</strain>
    </source>
</reference>
<evidence type="ECO:0000256" key="1">
    <source>
        <dbReference type="SAM" id="Phobius"/>
    </source>
</evidence>
<feature type="transmembrane region" description="Helical" evidence="1">
    <location>
        <begin position="239"/>
        <end position="261"/>
    </location>
</feature>
<keyword evidence="3" id="KW-1185">Reference proteome</keyword>
<feature type="transmembrane region" description="Helical" evidence="1">
    <location>
        <begin position="71"/>
        <end position="91"/>
    </location>
</feature>
<feature type="transmembrane region" description="Helical" evidence="1">
    <location>
        <begin position="132"/>
        <end position="153"/>
    </location>
</feature>
<keyword evidence="1" id="KW-0812">Transmembrane</keyword>
<dbReference type="Proteomes" id="UP000319255">
    <property type="component" value="Unassembled WGS sequence"/>
</dbReference>
<dbReference type="AlphaFoldDB" id="A0A501WMF9"/>
<feature type="transmembrane region" description="Helical" evidence="1">
    <location>
        <begin position="361"/>
        <end position="380"/>
    </location>
</feature>
<accession>A0A501WMF9</accession>
<evidence type="ECO:0000313" key="3">
    <source>
        <dbReference type="Proteomes" id="UP000319255"/>
    </source>
</evidence>